<evidence type="ECO:0000313" key="4">
    <source>
        <dbReference type="Proteomes" id="UP000094236"/>
    </source>
</evidence>
<dbReference type="SMART" id="SM01017">
    <property type="entry name" value="Arrestin_C"/>
    <property type="match status" value="1"/>
</dbReference>
<evidence type="ECO:0000256" key="1">
    <source>
        <dbReference type="SAM" id="MobiDB-lite"/>
    </source>
</evidence>
<dbReference type="AlphaFoldDB" id="A0A1E4TXR5"/>
<feature type="compositionally biased region" description="Low complexity" evidence="1">
    <location>
        <begin position="120"/>
        <end position="191"/>
    </location>
</feature>
<reference evidence="4" key="1">
    <citation type="submission" date="2016-05" db="EMBL/GenBank/DDBJ databases">
        <title>Comparative genomics of biotechnologically important yeasts.</title>
        <authorList>
            <consortium name="DOE Joint Genome Institute"/>
            <person name="Riley R."/>
            <person name="Haridas S."/>
            <person name="Wolfe K.H."/>
            <person name="Lopes M.R."/>
            <person name="Hittinger C.T."/>
            <person name="Goker M."/>
            <person name="Salamov A."/>
            <person name="Wisecaver J."/>
            <person name="Long T.M."/>
            <person name="Aerts A.L."/>
            <person name="Barry K."/>
            <person name="Choi C."/>
            <person name="Clum A."/>
            <person name="Coughlan A.Y."/>
            <person name="Deshpande S."/>
            <person name="Douglass A.P."/>
            <person name="Hanson S.J."/>
            <person name="Klenk H.-P."/>
            <person name="Labutti K."/>
            <person name="Lapidus A."/>
            <person name="Lindquist E."/>
            <person name="Lipzen A."/>
            <person name="Meier-Kolthoff J.P."/>
            <person name="Ohm R.A."/>
            <person name="Otillar R.P."/>
            <person name="Pangilinan J."/>
            <person name="Peng Y."/>
            <person name="Rokas A."/>
            <person name="Rosa C.A."/>
            <person name="Scheuner C."/>
            <person name="Sibirny A.A."/>
            <person name="Slot J.C."/>
            <person name="Stielow J.B."/>
            <person name="Sun H."/>
            <person name="Kurtzman C.P."/>
            <person name="Blackwell M."/>
            <person name="Grigoriev I.V."/>
            <person name="Jeffries T.W."/>
        </authorList>
    </citation>
    <scope>NUCLEOTIDE SEQUENCE [LARGE SCALE GENOMIC DNA]</scope>
    <source>
        <strain evidence="4">NRRL Y-2460</strain>
    </source>
</reference>
<protein>
    <recommendedName>
        <fullName evidence="2">Arrestin C-terminal-like domain-containing protein</fullName>
    </recommendedName>
</protein>
<evidence type="ECO:0000259" key="2">
    <source>
        <dbReference type="SMART" id="SM01017"/>
    </source>
</evidence>
<dbReference type="PANTHER" id="PTHR11188:SF62">
    <property type="entry name" value="ARRESTIN-RELATED TRAFFICKING ADAPTER 5"/>
    <property type="match status" value="1"/>
</dbReference>
<dbReference type="EMBL" id="KV454012">
    <property type="protein sequence ID" value="ODV96536.1"/>
    <property type="molecule type" value="Genomic_DNA"/>
</dbReference>
<dbReference type="InterPro" id="IPR011022">
    <property type="entry name" value="Arrestin_C-like"/>
</dbReference>
<gene>
    <name evidence="3" type="ORF">PACTADRAFT_39894</name>
</gene>
<feature type="compositionally biased region" description="Polar residues" evidence="1">
    <location>
        <begin position="208"/>
        <end position="228"/>
    </location>
</feature>
<proteinExistence type="predicted"/>
<evidence type="ECO:0000313" key="3">
    <source>
        <dbReference type="EMBL" id="ODV96536.1"/>
    </source>
</evidence>
<dbReference type="Proteomes" id="UP000094236">
    <property type="component" value="Unassembled WGS sequence"/>
</dbReference>
<dbReference type="PANTHER" id="PTHR11188">
    <property type="entry name" value="ARRESTIN DOMAIN CONTAINING PROTEIN"/>
    <property type="match status" value="1"/>
</dbReference>
<organism evidence="3 4">
    <name type="scientific">Pachysolen tannophilus NRRL Y-2460</name>
    <dbReference type="NCBI Taxonomy" id="669874"/>
    <lineage>
        <taxon>Eukaryota</taxon>
        <taxon>Fungi</taxon>
        <taxon>Dikarya</taxon>
        <taxon>Ascomycota</taxon>
        <taxon>Saccharomycotina</taxon>
        <taxon>Pichiomycetes</taxon>
        <taxon>Pachysolenaceae</taxon>
        <taxon>Pachysolen</taxon>
    </lineage>
</organism>
<feature type="domain" description="Arrestin C-terminal-like" evidence="2">
    <location>
        <begin position="314"/>
        <end position="456"/>
    </location>
</feature>
<dbReference type="Pfam" id="PF02752">
    <property type="entry name" value="Arrestin_C"/>
    <property type="match status" value="1"/>
</dbReference>
<feature type="region of interest" description="Disordered" evidence="1">
    <location>
        <begin position="119"/>
        <end position="228"/>
    </location>
</feature>
<dbReference type="GO" id="GO:0030674">
    <property type="term" value="F:protein-macromolecule adaptor activity"/>
    <property type="evidence" value="ECO:0007669"/>
    <property type="project" value="TreeGrafter"/>
</dbReference>
<dbReference type="GO" id="GO:0005886">
    <property type="term" value="C:plasma membrane"/>
    <property type="evidence" value="ECO:0007669"/>
    <property type="project" value="TreeGrafter"/>
</dbReference>
<name>A0A1E4TXR5_PACTA</name>
<feature type="non-terminal residue" evidence="3">
    <location>
        <position position="483"/>
    </location>
</feature>
<dbReference type="GO" id="GO:0031625">
    <property type="term" value="F:ubiquitin protein ligase binding"/>
    <property type="evidence" value="ECO:0007669"/>
    <property type="project" value="EnsemblFungi"/>
</dbReference>
<dbReference type="GO" id="GO:0005829">
    <property type="term" value="C:cytosol"/>
    <property type="evidence" value="ECO:0007669"/>
    <property type="project" value="TreeGrafter"/>
</dbReference>
<dbReference type="GO" id="GO:0070086">
    <property type="term" value="P:ubiquitin-dependent endocytosis"/>
    <property type="evidence" value="ECO:0007669"/>
    <property type="project" value="TreeGrafter"/>
</dbReference>
<dbReference type="InterPro" id="IPR014752">
    <property type="entry name" value="Arrestin-like_C"/>
</dbReference>
<accession>A0A1E4TXR5</accession>
<feature type="compositionally biased region" description="Basic residues" evidence="1">
    <location>
        <begin position="192"/>
        <end position="203"/>
    </location>
</feature>
<dbReference type="Gene3D" id="2.60.40.640">
    <property type="match status" value="2"/>
</dbReference>
<dbReference type="STRING" id="669874.A0A1E4TXR5"/>
<sequence>MFHLRSGSSSNNNSQPVLFEIRIKSSYKNIILIKGSEYEAPSIYLSGSLVFSLPEQMSVFKINLKLIGCFKLDFMEVLTHNNRITSSNPVKANVTTLKYEWDNLLVSNEGSIITGDYAASTTNTNTTNTSSTSSSSSSSTTNNNNSNNSAQNFSATNQSTTASNSNSTSNGSTSNSNNNNNSITNVSSHNNNRQKQKPSRLKRPGAPTTLQLPESSINNTPFENVKTPTGSNIFVLPKGNYELPFKCVLPGNLPETIEGLQSGSMMYKFEASLMKSSSLLKHNHFIKYKYLRIFRTLSPNDVALSEDVSIENTWPGRVQYEVNIPRKAIPIGGSTPVNIVIVPLKKGLKLGKISAAVVQHYVLKDPNQTIYDHDDVIYDCELPPISMDSFPSDRWSINATIVIPSDLKSCTQDCDLKDGIIKVRHKLKFKIKIVNAEDGHLSELRAKLPIILYVNPKYKIYGRNIDLDHNGKIHIKPGMVPLF</sequence>
<dbReference type="OrthoDB" id="2333384at2759"/>
<keyword evidence="4" id="KW-1185">Reference proteome</keyword>
<dbReference type="InterPro" id="IPR050357">
    <property type="entry name" value="Arrestin_domain-protein"/>
</dbReference>